<accession>A0A284VSB4</accession>
<dbReference type="AlphaFoldDB" id="A0A284VSB4"/>
<sequence>MEERCPKCGEPLITKTIKKELGLGSIDYPVARVCPKCNWNIDLTGAKDIKPSVTPVIEDVKKVEVKPSVVAKPPVVPVPSGAQPAAGTGGFNKVLTIGLAILVIGGLIWAFSSNSAAPKQSTPASTLSPTPTPAITATAATPVVTVVTGTQFPEITPTGNKTYITLDRYRIFRGASLNLRAGDEVIWSNEGLDPITVASDDIPGFTEKVLDNGRQTSPYMFKTSGTYIYYVKNNKNVNGTIKVT</sequence>
<gene>
    <name evidence="2" type="ORF">MNV_60057</name>
</gene>
<dbReference type="InterPro" id="IPR008972">
    <property type="entry name" value="Cupredoxin"/>
</dbReference>
<evidence type="ECO:0000313" key="2">
    <source>
        <dbReference type="EMBL" id="SNQ62176.1"/>
    </source>
</evidence>
<dbReference type="Gene3D" id="2.60.40.420">
    <property type="entry name" value="Cupredoxins - blue copper proteins"/>
    <property type="match status" value="1"/>
</dbReference>
<dbReference type="EMBL" id="FZMP01000207">
    <property type="protein sequence ID" value="SNQ62176.1"/>
    <property type="molecule type" value="Genomic_DNA"/>
</dbReference>
<dbReference type="RefSeq" id="WP_096206777.1">
    <property type="nucleotide sequence ID" value="NZ_FZMP01000207.1"/>
</dbReference>
<proteinExistence type="predicted"/>
<evidence type="ECO:0000313" key="3">
    <source>
        <dbReference type="Proteomes" id="UP000218615"/>
    </source>
</evidence>
<dbReference type="Proteomes" id="UP000218615">
    <property type="component" value="Unassembled WGS sequence"/>
</dbReference>
<evidence type="ECO:0000256" key="1">
    <source>
        <dbReference type="SAM" id="Phobius"/>
    </source>
</evidence>
<evidence type="ECO:0008006" key="4">
    <source>
        <dbReference type="Google" id="ProtNLM"/>
    </source>
</evidence>
<reference evidence="3" key="1">
    <citation type="submission" date="2017-06" db="EMBL/GenBank/DDBJ databases">
        <authorList>
            <person name="Cremers G."/>
        </authorList>
    </citation>
    <scope>NUCLEOTIDE SEQUENCE [LARGE SCALE GENOMIC DNA]</scope>
</reference>
<dbReference type="OrthoDB" id="11088at2157"/>
<name>A0A284VSB4_9EURY</name>
<dbReference type="SUPFAM" id="SSF49503">
    <property type="entry name" value="Cupredoxins"/>
    <property type="match status" value="1"/>
</dbReference>
<protein>
    <recommendedName>
        <fullName evidence="4">Plastocyanin</fullName>
    </recommendedName>
</protein>
<feature type="transmembrane region" description="Helical" evidence="1">
    <location>
        <begin position="94"/>
        <end position="112"/>
    </location>
</feature>
<keyword evidence="3" id="KW-1185">Reference proteome</keyword>
<keyword evidence="1" id="KW-0812">Transmembrane</keyword>
<keyword evidence="1" id="KW-0472">Membrane</keyword>
<keyword evidence="1" id="KW-1133">Transmembrane helix</keyword>
<organism evidence="2 3">
    <name type="scientific">Candidatus Methanoperedens nitratireducens</name>
    <dbReference type="NCBI Taxonomy" id="1392998"/>
    <lineage>
        <taxon>Archaea</taxon>
        <taxon>Methanobacteriati</taxon>
        <taxon>Methanobacteriota</taxon>
        <taxon>Stenosarchaea group</taxon>
        <taxon>Methanomicrobia</taxon>
        <taxon>Methanosarcinales</taxon>
        <taxon>ANME-2 cluster</taxon>
        <taxon>Candidatus Methanoperedentaceae</taxon>
        <taxon>Candidatus Methanoperedens</taxon>
    </lineage>
</organism>